<evidence type="ECO:0000259" key="3">
    <source>
        <dbReference type="Pfam" id="PF25876"/>
    </source>
</evidence>
<dbReference type="Pfam" id="PF25917">
    <property type="entry name" value="BSH_RND"/>
    <property type="match status" value="1"/>
</dbReference>
<reference evidence="7" key="1">
    <citation type="journal article" date="2022" name="Int. J. Syst. Evol. Microbiol.">
        <title>Anaeromyxobacter oryzae sp. nov., Anaeromyxobacter diazotrophicus sp. nov. and Anaeromyxobacter paludicola sp. nov., isolated from paddy soils.</title>
        <authorList>
            <person name="Itoh H."/>
            <person name="Xu Z."/>
            <person name="Mise K."/>
            <person name="Masuda Y."/>
            <person name="Ushijima N."/>
            <person name="Hayakawa C."/>
            <person name="Shiratori Y."/>
            <person name="Senoo K."/>
        </authorList>
    </citation>
    <scope>NUCLEOTIDE SEQUENCE [LARGE SCALE GENOMIC DNA]</scope>
    <source>
        <strain evidence="7">Red630</strain>
    </source>
</reference>
<evidence type="ECO:0000259" key="4">
    <source>
        <dbReference type="Pfam" id="PF25917"/>
    </source>
</evidence>
<feature type="coiled-coil region" evidence="2">
    <location>
        <begin position="107"/>
        <end position="163"/>
    </location>
</feature>
<feature type="domain" description="CusB-like beta-barrel" evidence="5">
    <location>
        <begin position="205"/>
        <end position="278"/>
    </location>
</feature>
<feature type="domain" description="Multidrug resistance protein MdtA-like barrel-sandwich hybrid" evidence="4">
    <location>
        <begin position="73"/>
        <end position="194"/>
    </location>
</feature>
<dbReference type="Gene3D" id="1.10.287.470">
    <property type="entry name" value="Helix hairpin bin"/>
    <property type="match status" value="1"/>
</dbReference>
<dbReference type="Proteomes" id="UP001162734">
    <property type="component" value="Chromosome"/>
</dbReference>
<dbReference type="Gene3D" id="2.40.50.100">
    <property type="match status" value="1"/>
</dbReference>
<dbReference type="PANTHER" id="PTHR30469">
    <property type="entry name" value="MULTIDRUG RESISTANCE PROTEIN MDTA"/>
    <property type="match status" value="1"/>
</dbReference>
<dbReference type="Gene3D" id="2.40.420.20">
    <property type="match status" value="1"/>
</dbReference>
<dbReference type="Pfam" id="PF25954">
    <property type="entry name" value="Beta-barrel_RND_2"/>
    <property type="match status" value="1"/>
</dbReference>
<sequence>MKTKTKLWIVALAGIVLILGVLVGVKALQIGTLIKAGKSQTLPPQSVTSTKVEPGEWEASRSAVGTVVAVHAATLGAELSGVVREVDFDSGSNVRKGAVLVKLDTSTEEAQLASAQAEAQLARINLERAQRLRKEGSNAPAELDAAEARHKQADAAVTNLKATIAKKVIRAPFDGRIAIRQVEVGQVVSPGTAVASLQSVDPIYAEFALPQQALADLRTGQPTRMTTDIFPGSSWQGTVSAVNTEVDPATRNVRVRATFRNADGRLRPGMFVNVDVVSSGKRPVLVIPATSVVFAPYGDSVFAVEEKKDDAGKAELVARQKFVRLGERRGDLVAVASGLQAGEVVVSSGAFKLKNGMAVVVHNELAPKAELAPRPVEE</sequence>
<evidence type="ECO:0000259" key="5">
    <source>
        <dbReference type="Pfam" id="PF25954"/>
    </source>
</evidence>
<proteinExistence type="inferred from homology"/>
<keyword evidence="2" id="KW-0175">Coiled coil</keyword>
<dbReference type="Pfam" id="PF25876">
    <property type="entry name" value="HH_MFP_RND"/>
    <property type="match status" value="1"/>
</dbReference>
<dbReference type="InterPro" id="IPR058624">
    <property type="entry name" value="MdtA-like_HH"/>
</dbReference>
<keyword evidence="7" id="KW-1185">Reference proteome</keyword>
<name>A0ABM7X683_9BACT</name>
<dbReference type="InterPro" id="IPR006143">
    <property type="entry name" value="RND_pump_MFP"/>
</dbReference>
<feature type="domain" description="Multidrug resistance protein MdtA-like alpha-helical hairpin" evidence="3">
    <location>
        <begin position="108"/>
        <end position="165"/>
    </location>
</feature>
<dbReference type="InterPro" id="IPR058625">
    <property type="entry name" value="MdtA-like_BSH"/>
</dbReference>
<evidence type="ECO:0000256" key="1">
    <source>
        <dbReference type="ARBA" id="ARBA00009477"/>
    </source>
</evidence>
<dbReference type="NCBIfam" id="TIGR01730">
    <property type="entry name" value="RND_mfp"/>
    <property type="match status" value="1"/>
</dbReference>
<dbReference type="SUPFAM" id="SSF111369">
    <property type="entry name" value="HlyD-like secretion proteins"/>
    <property type="match status" value="1"/>
</dbReference>
<protein>
    <submittedName>
        <fullName evidence="6">MexH family multidrug efflux RND transporter periplasmic adaptor subunit</fullName>
    </submittedName>
</protein>
<evidence type="ECO:0000256" key="2">
    <source>
        <dbReference type="SAM" id="Coils"/>
    </source>
</evidence>
<dbReference type="RefSeq" id="WP_248343936.1">
    <property type="nucleotide sequence ID" value="NZ_AP025592.1"/>
</dbReference>
<dbReference type="InterPro" id="IPR058792">
    <property type="entry name" value="Beta-barrel_RND_2"/>
</dbReference>
<evidence type="ECO:0000313" key="7">
    <source>
        <dbReference type="Proteomes" id="UP001162734"/>
    </source>
</evidence>
<comment type="similarity">
    <text evidence="1">Belongs to the membrane fusion protein (MFP) (TC 8.A.1) family.</text>
</comment>
<accession>A0ABM7X683</accession>
<organism evidence="6 7">
    <name type="scientific">Anaeromyxobacter paludicola</name>
    <dbReference type="NCBI Taxonomy" id="2918171"/>
    <lineage>
        <taxon>Bacteria</taxon>
        <taxon>Pseudomonadati</taxon>
        <taxon>Myxococcota</taxon>
        <taxon>Myxococcia</taxon>
        <taxon>Myxococcales</taxon>
        <taxon>Cystobacterineae</taxon>
        <taxon>Anaeromyxobacteraceae</taxon>
        <taxon>Anaeromyxobacter</taxon>
    </lineage>
</organism>
<dbReference type="Gene3D" id="2.40.30.170">
    <property type="match status" value="1"/>
</dbReference>
<gene>
    <name evidence="6" type="ORF">AMPC_04290</name>
</gene>
<evidence type="ECO:0000313" key="6">
    <source>
        <dbReference type="EMBL" id="BDG07316.1"/>
    </source>
</evidence>
<dbReference type="EMBL" id="AP025592">
    <property type="protein sequence ID" value="BDG07316.1"/>
    <property type="molecule type" value="Genomic_DNA"/>
</dbReference>
<dbReference type="PANTHER" id="PTHR30469:SF11">
    <property type="entry name" value="BLL4320 PROTEIN"/>
    <property type="match status" value="1"/>
</dbReference>